<evidence type="ECO:0000259" key="6">
    <source>
        <dbReference type="Pfam" id="PF04893"/>
    </source>
</evidence>
<evidence type="ECO:0000313" key="7">
    <source>
        <dbReference type="EMBL" id="MBI1683173.1"/>
    </source>
</evidence>
<feature type="transmembrane region" description="Helical" evidence="5">
    <location>
        <begin position="174"/>
        <end position="204"/>
    </location>
</feature>
<reference evidence="7 8" key="1">
    <citation type="submission" date="2020-11" db="EMBL/GenBank/DDBJ databases">
        <title>genome sequence of strain KACC 18849.</title>
        <authorList>
            <person name="Gao J."/>
            <person name="Zhang X."/>
        </authorList>
    </citation>
    <scope>NUCLEOTIDE SEQUENCE [LARGE SCALE GENOMIC DNA]</scope>
    <source>
        <strain evidence="7 8">KACC 18849</strain>
    </source>
</reference>
<feature type="transmembrane region" description="Helical" evidence="5">
    <location>
        <begin position="139"/>
        <end position="162"/>
    </location>
</feature>
<keyword evidence="2 5" id="KW-0812">Transmembrane</keyword>
<dbReference type="EMBL" id="JADWOX010000002">
    <property type="protein sequence ID" value="MBI1683173.1"/>
    <property type="molecule type" value="Genomic_DNA"/>
</dbReference>
<accession>A0ABS0SWU0</accession>
<sequence length="397" mass="40281">MSVVEPGTVSSSDLVGRVKRLLLSPSAEWERIDPEPATIRGLYVGYVCILAAIPAIAGLIGGQVFGHGIPGLVTARPALAAAIVGTVVAYGLSLLSVFLLALIIDALAPSFDGQKNQIQAFKVAAYSNTAGWLAGAFSLFPPLGIIGGLLGLYGLYLLYTGLPRLMKAPKDKAVGYTVVTVICAIVLFFAVSLVTGAIAGMAAFGGLAAASKVSGDSGSLTIGGNTVDLGKMEAASKQLEAANASIEAGKDKPATSPDVLKGFLPGAVAGFSRTTLEAHSAGAEGAGMSSAQGDYEKDGKRFSLAVTDLGALAGLTAMASAMNAQSSTETETGYEKASTVGGRLVSEKWDRQAKSGSYSVVVGNRFTIEANGDADSIDQLKSAVAAVDAGRLEGLAK</sequence>
<proteinExistence type="predicted"/>
<gene>
    <name evidence="7" type="ORF">I4Q42_05785</name>
</gene>
<dbReference type="RefSeq" id="WP_198575099.1">
    <property type="nucleotide sequence ID" value="NZ_JADWOX010000002.1"/>
</dbReference>
<dbReference type="InterPro" id="IPR006977">
    <property type="entry name" value="Yip1_dom"/>
</dbReference>
<evidence type="ECO:0000256" key="2">
    <source>
        <dbReference type="ARBA" id="ARBA00022692"/>
    </source>
</evidence>
<evidence type="ECO:0000256" key="1">
    <source>
        <dbReference type="ARBA" id="ARBA00004141"/>
    </source>
</evidence>
<keyword evidence="8" id="KW-1185">Reference proteome</keyword>
<feature type="transmembrane region" description="Helical" evidence="5">
    <location>
        <begin position="43"/>
        <end position="66"/>
    </location>
</feature>
<evidence type="ECO:0000313" key="8">
    <source>
        <dbReference type="Proteomes" id="UP000639859"/>
    </source>
</evidence>
<keyword evidence="3 5" id="KW-1133">Transmembrane helix</keyword>
<keyword evidence="4 5" id="KW-0472">Membrane</keyword>
<name>A0ABS0SWU0_9CAUL</name>
<feature type="domain" description="Yip1" evidence="6">
    <location>
        <begin position="20"/>
        <end position="190"/>
    </location>
</feature>
<comment type="subcellular location">
    <subcellularLocation>
        <location evidence="1">Membrane</location>
        <topology evidence="1">Multi-pass membrane protein</topology>
    </subcellularLocation>
</comment>
<evidence type="ECO:0000256" key="4">
    <source>
        <dbReference type="ARBA" id="ARBA00023136"/>
    </source>
</evidence>
<dbReference type="Pfam" id="PF04893">
    <property type="entry name" value="Yip1"/>
    <property type="match status" value="1"/>
</dbReference>
<organism evidence="7 8">
    <name type="scientific">Caulobacter hibisci</name>
    <dbReference type="NCBI Taxonomy" id="2035993"/>
    <lineage>
        <taxon>Bacteria</taxon>
        <taxon>Pseudomonadati</taxon>
        <taxon>Pseudomonadota</taxon>
        <taxon>Alphaproteobacteria</taxon>
        <taxon>Caulobacterales</taxon>
        <taxon>Caulobacteraceae</taxon>
        <taxon>Caulobacter</taxon>
    </lineage>
</organism>
<evidence type="ECO:0000256" key="3">
    <source>
        <dbReference type="ARBA" id="ARBA00022989"/>
    </source>
</evidence>
<feature type="transmembrane region" description="Helical" evidence="5">
    <location>
        <begin position="78"/>
        <end position="104"/>
    </location>
</feature>
<protein>
    <submittedName>
        <fullName evidence="7">YIP1 family protein</fullName>
    </submittedName>
</protein>
<comment type="caution">
    <text evidence="7">The sequence shown here is derived from an EMBL/GenBank/DDBJ whole genome shotgun (WGS) entry which is preliminary data.</text>
</comment>
<evidence type="ECO:0000256" key="5">
    <source>
        <dbReference type="SAM" id="Phobius"/>
    </source>
</evidence>
<dbReference type="Proteomes" id="UP000639859">
    <property type="component" value="Unassembled WGS sequence"/>
</dbReference>